<gene>
    <name evidence="2" type="ORF">TMU3MR103_1293</name>
</gene>
<keyword evidence="3" id="KW-1185">Reference proteome</keyword>
<feature type="transmembrane region" description="Helical" evidence="1">
    <location>
        <begin position="7"/>
        <end position="27"/>
    </location>
</feature>
<keyword evidence="1" id="KW-0472">Membrane</keyword>
<dbReference type="PATRIC" id="fig|1302648.3.peg.1260"/>
<proteinExistence type="predicted"/>
<evidence type="ECO:0000256" key="1">
    <source>
        <dbReference type="SAM" id="Phobius"/>
    </source>
</evidence>
<evidence type="ECO:0000313" key="2">
    <source>
        <dbReference type="EMBL" id="KFN90868.1"/>
    </source>
</evidence>
<keyword evidence="1" id="KW-1133">Transmembrane helix</keyword>
<name>A0A091CCT0_9ENTE</name>
<dbReference type="AlphaFoldDB" id="A0A091CCT0"/>
<dbReference type="RefSeq" id="WP_028789413.1">
    <property type="nucleotide sequence ID" value="NZ_JPVT01000127.1"/>
</dbReference>
<comment type="caution">
    <text evidence="2">The sequence shown here is derived from an EMBL/GenBank/DDBJ whole genome shotgun (WGS) entry which is preliminary data.</text>
</comment>
<keyword evidence="1" id="KW-0812">Transmembrane</keyword>
<dbReference type="EMBL" id="JPVT01000127">
    <property type="protein sequence ID" value="KFN90868.1"/>
    <property type="molecule type" value="Genomic_DNA"/>
</dbReference>
<reference evidence="2 3" key="1">
    <citation type="submission" date="2014-08" db="EMBL/GenBank/DDBJ databases">
        <title>Genome sequence of Tetragenococcus muriaticus.</title>
        <authorList>
            <person name="Chuea-nongthon C."/>
            <person name="Rodtong S."/>
            <person name="Yongsawatdigul J."/>
            <person name="Steele J.L."/>
            <person name="Liu X.-y."/>
            <person name="Speers J."/>
            <person name="Glasner J.D."/>
            <person name="Neeno-Eckwall E.C."/>
        </authorList>
    </citation>
    <scope>NUCLEOTIDE SEQUENCE [LARGE SCALE GENOMIC DNA]</scope>
    <source>
        <strain evidence="2 3">3MR10-3</strain>
    </source>
</reference>
<feature type="transmembrane region" description="Helical" evidence="1">
    <location>
        <begin position="33"/>
        <end position="57"/>
    </location>
</feature>
<evidence type="ECO:0000313" key="3">
    <source>
        <dbReference type="Proteomes" id="UP000029381"/>
    </source>
</evidence>
<protein>
    <submittedName>
        <fullName evidence="2">Uncharacterized protein</fullName>
    </submittedName>
</protein>
<dbReference type="Proteomes" id="UP000029381">
    <property type="component" value="Unassembled WGS sequence"/>
</dbReference>
<organism evidence="2 3">
    <name type="scientific">Tetragenococcus muriaticus 3MR10-3</name>
    <dbReference type="NCBI Taxonomy" id="1302648"/>
    <lineage>
        <taxon>Bacteria</taxon>
        <taxon>Bacillati</taxon>
        <taxon>Bacillota</taxon>
        <taxon>Bacilli</taxon>
        <taxon>Lactobacillales</taxon>
        <taxon>Enterococcaceae</taxon>
        <taxon>Tetragenococcus</taxon>
    </lineage>
</organism>
<accession>A0A091CCT0</accession>
<sequence length="61" mass="7048">MTVKRFVQLFICYFISMALAIFITQAFPISNIWTFIIIAAIIGYIILIIPLTILTILKNKR</sequence>